<evidence type="ECO:0000313" key="2">
    <source>
        <dbReference type="Proteomes" id="UP000186004"/>
    </source>
</evidence>
<evidence type="ECO:0000313" key="1">
    <source>
        <dbReference type="EMBL" id="SIR95993.1"/>
    </source>
</evidence>
<proteinExistence type="predicted"/>
<accession>A0A1N7F6P3</accession>
<reference evidence="1 2" key="1">
    <citation type="submission" date="2017-01" db="EMBL/GenBank/DDBJ databases">
        <authorList>
            <person name="Mah S.A."/>
            <person name="Swanson W.J."/>
            <person name="Moy G.W."/>
            <person name="Vacquier V.D."/>
        </authorList>
    </citation>
    <scope>NUCLEOTIDE SEQUENCE [LARGE SCALE GENOMIC DNA]</scope>
    <source>
        <strain evidence="1 2">DSM 45758</strain>
    </source>
</reference>
<keyword evidence="2" id="KW-1185">Reference proteome</keyword>
<dbReference type="RefSeq" id="WP_175649333.1">
    <property type="nucleotide sequence ID" value="NZ_FTNF01000031.1"/>
</dbReference>
<sequence>MDPRALFISLAVGTVATWATGKIMKELRIPAYAAPLVGAAATMVVNTAAKLLR</sequence>
<organism evidence="1 2">
    <name type="scientific">Micromonospora avicenniae</name>
    <dbReference type="NCBI Taxonomy" id="1198245"/>
    <lineage>
        <taxon>Bacteria</taxon>
        <taxon>Bacillati</taxon>
        <taxon>Actinomycetota</taxon>
        <taxon>Actinomycetes</taxon>
        <taxon>Micromonosporales</taxon>
        <taxon>Micromonosporaceae</taxon>
        <taxon>Micromonospora</taxon>
    </lineage>
</organism>
<name>A0A1N7F6P3_9ACTN</name>
<dbReference type="STRING" id="1198245.SAMN05444858_13116"/>
<gene>
    <name evidence="1" type="ORF">SAMN05444858_13116</name>
</gene>
<dbReference type="AlphaFoldDB" id="A0A1N7F6P3"/>
<protein>
    <submittedName>
        <fullName evidence="1">Uncharacterized protein</fullName>
    </submittedName>
</protein>
<dbReference type="Proteomes" id="UP000186004">
    <property type="component" value="Unassembled WGS sequence"/>
</dbReference>
<dbReference type="EMBL" id="FTNF01000031">
    <property type="protein sequence ID" value="SIR95993.1"/>
    <property type="molecule type" value="Genomic_DNA"/>
</dbReference>